<comment type="caution">
    <text evidence="1">The sequence shown here is derived from an EMBL/GenBank/DDBJ whole genome shotgun (WGS) entry which is preliminary data.</text>
</comment>
<dbReference type="AlphaFoldDB" id="A0A562I868"/>
<evidence type="ECO:0000313" key="1">
    <source>
        <dbReference type="EMBL" id="TWH67217.1"/>
    </source>
</evidence>
<gene>
    <name evidence="1" type="ORF">JD77_02189</name>
</gene>
<evidence type="ECO:0000313" key="2">
    <source>
        <dbReference type="Proteomes" id="UP000319825"/>
    </source>
</evidence>
<dbReference type="Proteomes" id="UP000319825">
    <property type="component" value="Unassembled WGS sequence"/>
</dbReference>
<organism evidence="1 2">
    <name type="scientific">Micromonospora olivasterospora</name>
    <dbReference type="NCBI Taxonomy" id="1880"/>
    <lineage>
        <taxon>Bacteria</taxon>
        <taxon>Bacillati</taxon>
        <taxon>Actinomycetota</taxon>
        <taxon>Actinomycetes</taxon>
        <taxon>Micromonosporales</taxon>
        <taxon>Micromonosporaceae</taxon>
        <taxon>Micromonospora</taxon>
    </lineage>
</organism>
<reference evidence="1 2" key="1">
    <citation type="submission" date="2019-07" db="EMBL/GenBank/DDBJ databases">
        <title>R&amp;d 2014.</title>
        <authorList>
            <person name="Klenk H.-P."/>
        </authorList>
    </citation>
    <scope>NUCLEOTIDE SEQUENCE [LARGE SCALE GENOMIC DNA]</scope>
    <source>
        <strain evidence="1 2">DSM 43868</strain>
    </source>
</reference>
<sequence length="42" mass="4702">MLASKADHTAAWSQLMVIILTPRPGRLANYVRQRAVKPLEVV</sequence>
<keyword evidence="2" id="KW-1185">Reference proteome</keyword>
<dbReference type="EMBL" id="VLKE01000001">
    <property type="protein sequence ID" value="TWH67217.1"/>
    <property type="molecule type" value="Genomic_DNA"/>
</dbReference>
<proteinExistence type="predicted"/>
<name>A0A562I868_MICOL</name>
<accession>A0A562I868</accession>
<protein>
    <submittedName>
        <fullName evidence="1">Uncharacterized protein</fullName>
    </submittedName>
</protein>